<dbReference type="Proteomes" id="UP000826656">
    <property type="component" value="Unassembled WGS sequence"/>
</dbReference>
<accession>A0ABQ7TUY1</accession>
<dbReference type="EMBL" id="JAIVGD010000028">
    <property type="protein sequence ID" value="KAH0738536.1"/>
    <property type="molecule type" value="Genomic_DNA"/>
</dbReference>
<evidence type="ECO:0000256" key="1">
    <source>
        <dbReference type="SAM" id="MobiDB-lite"/>
    </source>
</evidence>
<proteinExistence type="predicted"/>
<protein>
    <submittedName>
        <fullName evidence="2">Uncharacterized protein</fullName>
    </submittedName>
</protein>
<keyword evidence="3" id="KW-1185">Reference proteome</keyword>
<reference evidence="2 3" key="1">
    <citation type="journal article" date="2021" name="bioRxiv">
        <title>Chromosome-scale and haplotype-resolved genome assembly of a tetraploid potato cultivar.</title>
        <authorList>
            <person name="Sun H."/>
            <person name="Jiao W.-B."/>
            <person name="Krause K."/>
            <person name="Campoy J.A."/>
            <person name="Goel M."/>
            <person name="Folz-Donahue K."/>
            <person name="Kukat C."/>
            <person name="Huettel B."/>
            <person name="Schneeberger K."/>
        </authorList>
    </citation>
    <scope>NUCLEOTIDE SEQUENCE [LARGE SCALE GENOMIC DNA]</scope>
    <source>
        <strain evidence="2">SolTubOtavaFocal</strain>
        <tissue evidence="2">Leaves</tissue>
    </source>
</reference>
<gene>
    <name evidence="2" type="ORF">KY290_037241</name>
</gene>
<evidence type="ECO:0000313" key="3">
    <source>
        <dbReference type="Proteomes" id="UP000826656"/>
    </source>
</evidence>
<comment type="caution">
    <text evidence="2">The sequence shown here is derived from an EMBL/GenBank/DDBJ whole genome shotgun (WGS) entry which is preliminary data.</text>
</comment>
<name>A0ABQ7TUY1_SOLTU</name>
<feature type="region of interest" description="Disordered" evidence="1">
    <location>
        <begin position="1"/>
        <end position="25"/>
    </location>
</feature>
<evidence type="ECO:0000313" key="2">
    <source>
        <dbReference type="EMBL" id="KAH0738536.1"/>
    </source>
</evidence>
<sequence length="78" mass="8964">MLNMGNEEGTSQTNGEAATAGIKPHYIQSRDDRNDYLYIHDFNNQVKRIGKEDYGLYVLKGKSLQHAQLTTIMNKWCE</sequence>
<organism evidence="2 3">
    <name type="scientific">Solanum tuberosum</name>
    <name type="common">Potato</name>
    <dbReference type="NCBI Taxonomy" id="4113"/>
    <lineage>
        <taxon>Eukaryota</taxon>
        <taxon>Viridiplantae</taxon>
        <taxon>Streptophyta</taxon>
        <taxon>Embryophyta</taxon>
        <taxon>Tracheophyta</taxon>
        <taxon>Spermatophyta</taxon>
        <taxon>Magnoliopsida</taxon>
        <taxon>eudicotyledons</taxon>
        <taxon>Gunneridae</taxon>
        <taxon>Pentapetalae</taxon>
        <taxon>asterids</taxon>
        <taxon>lamiids</taxon>
        <taxon>Solanales</taxon>
        <taxon>Solanaceae</taxon>
        <taxon>Solanoideae</taxon>
        <taxon>Solaneae</taxon>
        <taxon>Solanum</taxon>
    </lineage>
</organism>